<comment type="subcellular location">
    <subcellularLocation>
        <location evidence="1">Membrane</location>
        <topology evidence="1">Multi-pass membrane protein</topology>
    </subcellularLocation>
</comment>
<keyword evidence="3 5" id="KW-1133">Transmembrane helix</keyword>
<evidence type="ECO:0000256" key="3">
    <source>
        <dbReference type="ARBA" id="ARBA00022989"/>
    </source>
</evidence>
<gene>
    <name evidence="7" type="ORF">PsB1_1415</name>
</gene>
<reference evidence="7" key="2">
    <citation type="journal article" date="2023" name="ISME Commun">
        <title>Characterization of a bloom-associated alphaproteobacterial lineage, 'Candidatus Phycosocius': insights into freshwater algal-bacterial interactions.</title>
        <authorList>
            <person name="Tanabe Y."/>
            <person name="Yamaguchi H."/>
            <person name="Yoshida M."/>
            <person name="Kai A."/>
            <person name="Okazaki Y."/>
        </authorList>
    </citation>
    <scope>NUCLEOTIDE SEQUENCE</scope>
    <source>
        <strain evidence="7">BOTRYCO-1</strain>
    </source>
</reference>
<evidence type="ECO:0000259" key="6">
    <source>
        <dbReference type="Pfam" id="PF05154"/>
    </source>
</evidence>
<dbReference type="Proteomes" id="UP001161064">
    <property type="component" value="Unassembled WGS sequence"/>
</dbReference>
<dbReference type="PANTHER" id="PTHR21016:SF25">
    <property type="entry name" value="TM2 DOMAIN-CONTAINING PROTEIN DDB_G0277895-RELATED"/>
    <property type="match status" value="1"/>
</dbReference>
<feature type="transmembrane region" description="Helical" evidence="5">
    <location>
        <begin position="49"/>
        <end position="70"/>
    </location>
</feature>
<dbReference type="EMBL" id="BPFZ01000008">
    <property type="protein sequence ID" value="GIU67261.1"/>
    <property type="molecule type" value="Genomic_DNA"/>
</dbReference>
<comment type="caution">
    <text evidence="7">The sequence shown here is derived from an EMBL/GenBank/DDBJ whole genome shotgun (WGS) entry which is preliminary data.</text>
</comment>
<evidence type="ECO:0000256" key="2">
    <source>
        <dbReference type="ARBA" id="ARBA00022692"/>
    </source>
</evidence>
<keyword evidence="8" id="KW-1185">Reference proteome</keyword>
<dbReference type="Pfam" id="PF05154">
    <property type="entry name" value="TM2"/>
    <property type="match status" value="1"/>
</dbReference>
<evidence type="ECO:0000313" key="8">
    <source>
        <dbReference type="Proteomes" id="UP001161064"/>
    </source>
</evidence>
<dbReference type="InterPro" id="IPR050932">
    <property type="entry name" value="TM2D1-3-like"/>
</dbReference>
<keyword evidence="2 5" id="KW-0812">Transmembrane</keyword>
<protein>
    <recommendedName>
        <fullName evidence="6">TM2 domain-containing protein</fullName>
    </recommendedName>
</protein>
<sequence>MEITEAEMIAIDLRVDEETKSPFQAYVMWFFLGWLGAHRFYVGRGKSGLAMVVLTCSVIGLPISFLWWLADSVLLGGMLQEDRERVRDRIARETLELLQVD</sequence>
<dbReference type="InterPro" id="IPR007829">
    <property type="entry name" value="TM2"/>
</dbReference>
<accession>A0ABQ4PWE5</accession>
<dbReference type="RefSeq" id="WP_284360075.1">
    <property type="nucleotide sequence ID" value="NZ_BPFZ01000008.1"/>
</dbReference>
<keyword evidence="4 5" id="KW-0472">Membrane</keyword>
<evidence type="ECO:0000256" key="4">
    <source>
        <dbReference type="ARBA" id="ARBA00023136"/>
    </source>
</evidence>
<evidence type="ECO:0000313" key="7">
    <source>
        <dbReference type="EMBL" id="GIU67261.1"/>
    </source>
</evidence>
<feature type="domain" description="TM2" evidence="6">
    <location>
        <begin position="19"/>
        <end position="72"/>
    </location>
</feature>
<evidence type="ECO:0000256" key="5">
    <source>
        <dbReference type="SAM" id="Phobius"/>
    </source>
</evidence>
<dbReference type="PANTHER" id="PTHR21016">
    <property type="entry name" value="BETA-AMYLOID BINDING PROTEIN-RELATED"/>
    <property type="match status" value="1"/>
</dbReference>
<reference evidence="7" key="1">
    <citation type="submission" date="2021-05" db="EMBL/GenBank/DDBJ databases">
        <authorList>
            <person name="Tanabe Y."/>
        </authorList>
    </citation>
    <scope>NUCLEOTIDE SEQUENCE</scope>
    <source>
        <strain evidence="7">BOTRYCO-1</strain>
    </source>
</reference>
<evidence type="ECO:0000256" key="1">
    <source>
        <dbReference type="ARBA" id="ARBA00004141"/>
    </source>
</evidence>
<proteinExistence type="predicted"/>
<name>A0ABQ4PWE5_9PROT</name>
<organism evidence="7 8">
    <name type="scientific">Candidatus Phycosocius spiralis</name>
    <dbReference type="NCBI Taxonomy" id="2815099"/>
    <lineage>
        <taxon>Bacteria</taxon>
        <taxon>Pseudomonadati</taxon>
        <taxon>Pseudomonadota</taxon>
        <taxon>Alphaproteobacteria</taxon>
        <taxon>Caulobacterales</taxon>
        <taxon>Caulobacterales incertae sedis</taxon>
        <taxon>Candidatus Phycosocius</taxon>
    </lineage>
</organism>